<comment type="caution">
    <text evidence="1">The sequence shown here is derived from an EMBL/GenBank/DDBJ whole genome shotgun (WGS) entry which is preliminary data.</text>
</comment>
<dbReference type="Pfam" id="PF08890">
    <property type="entry name" value="Phage_TAC_5"/>
    <property type="match status" value="1"/>
</dbReference>
<name>A0ABT1RPM9_9FIRM</name>
<evidence type="ECO:0008006" key="3">
    <source>
        <dbReference type="Google" id="ProtNLM"/>
    </source>
</evidence>
<gene>
    <name evidence="1" type="ORF">NE619_10435</name>
</gene>
<sequence>MDFKSFMKENQKKKENVFFAATRSLCDENGEPLKWEFRQITSDEMTEIQDENIVDVPIPGKPGAYRQKPNAAKINKAMICRSTVNPDLNNAELQDSYGVTTPEALLTEMVNSPGEFSDLVTFVSALNGFSLQDEVEQAKNS</sequence>
<dbReference type="InterPro" id="IPR014986">
    <property type="entry name" value="XkdN-like"/>
</dbReference>
<protein>
    <recommendedName>
        <fullName evidence="3">Phage portal protein</fullName>
    </recommendedName>
</protein>
<dbReference type="Gene3D" id="3.30.2220.30">
    <property type="match status" value="1"/>
</dbReference>
<dbReference type="EMBL" id="JANFXK010000010">
    <property type="protein sequence ID" value="MCQ4637143.1"/>
    <property type="molecule type" value="Genomic_DNA"/>
</dbReference>
<reference evidence="1 2" key="1">
    <citation type="submission" date="2022-06" db="EMBL/GenBank/DDBJ databases">
        <title>Isolation of gut microbiota from human fecal samples.</title>
        <authorList>
            <person name="Pamer E.G."/>
            <person name="Barat B."/>
            <person name="Waligurski E."/>
            <person name="Medina S."/>
            <person name="Paddock L."/>
            <person name="Mostad J."/>
        </authorList>
    </citation>
    <scope>NUCLEOTIDE SEQUENCE [LARGE SCALE GENOMIC DNA]</scope>
    <source>
        <strain evidence="1 2">SL.3.17</strain>
    </source>
</reference>
<organism evidence="1 2">
    <name type="scientific">Anaerovorax odorimutans</name>
    <dbReference type="NCBI Taxonomy" id="109327"/>
    <lineage>
        <taxon>Bacteria</taxon>
        <taxon>Bacillati</taxon>
        <taxon>Bacillota</taxon>
        <taxon>Clostridia</taxon>
        <taxon>Peptostreptococcales</taxon>
        <taxon>Anaerovoracaceae</taxon>
        <taxon>Anaerovorax</taxon>
    </lineage>
</organism>
<evidence type="ECO:0000313" key="1">
    <source>
        <dbReference type="EMBL" id="MCQ4637143.1"/>
    </source>
</evidence>
<dbReference type="InterPro" id="IPR038559">
    <property type="entry name" value="XkdN-like_sf"/>
</dbReference>
<dbReference type="Proteomes" id="UP001524502">
    <property type="component" value="Unassembled WGS sequence"/>
</dbReference>
<evidence type="ECO:0000313" key="2">
    <source>
        <dbReference type="Proteomes" id="UP001524502"/>
    </source>
</evidence>
<dbReference type="RefSeq" id="WP_256132335.1">
    <property type="nucleotide sequence ID" value="NZ_JANFXK010000010.1"/>
</dbReference>
<proteinExistence type="predicted"/>
<accession>A0ABT1RPM9</accession>
<keyword evidence="2" id="KW-1185">Reference proteome</keyword>